<evidence type="ECO:0000313" key="2">
    <source>
        <dbReference type="Ensembl" id="ENSCVAP00000024784.1"/>
    </source>
</evidence>
<dbReference type="PANTHER" id="PTHR31493">
    <property type="entry name" value="NAZO FAMILY MEMBER"/>
    <property type="match status" value="1"/>
</dbReference>
<name>A0A3Q2E0J8_CYPVA</name>
<keyword evidence="3" id="KW-1185">Reference proteome</keyword>
<evidence type="ECO:0000313" key="3">
    <source>
        <dbReference type="Proteomes" id="UP000265020"/>
    </source>
</evidence>
<accession>A0A3Q2E0J8</accession>
<reference evidence="2" key="1">
    <citation type="submission" date="2025-08" db="UniProtKB">
        <authorList>
            <consortium name="Ensembl"/>
        </authorList>
    </citation>
    <scope>IDENTIFICATION</scope>
</reference>
<dbReference type="Proteomes" id="UP000265020">
    <property type="component" value="Unassembled WGS sequence"/>
</dbReference>
<comment type="similarity">
    <text evidence="1">Belongs to the C19orf12 family.</text>
</comment>
<dbReference type="InterPro" id="IPR033369">
    <property type="entry name" value="C19orf12"/>
</dbReference>
<proteinExistence type="inferred from homology"/>
<sequence length="140" mass="15716">AGTKMTLDADLCVKLQSNESVLISIELISRTSEHILADGGRNSGVAGGVVSWMTSKPFRPLYQILGDLSWKQKKKLFVHIMKDVLWNVVWNNAKHLVTIVKASAKLMEMVLCILATFITVELGYKVYYVKRVTQVVQMAF</sequence>
<evidence type="ECO:0000256" key="1">
    <source>
        <dbReference type="ARBA" id="ARBA00029457"/>
    </source>
</evidence>
<organism evidence="2 3">
    <name type="scientific">Cyprinodon variegatus</name>
    <name type="common">Sheepshead minnow</name>
    <dbReference type="NCBI Taxonomy" id="28743"/>
    <lineage>
        <taxon>Eukaryota</taxon>
        <taxon>Metazoa</taxon>
        <taxon>Chordata</taxon>
        <taxon>Craniata</taxon>
        <taxon>Vertebrata</taxon>
        <taxon>Euteleostomi</taxon>
        <taxon>Actinopterygii</taxon>
        <taxon>Neopterygii</taxon>
        <taxon>Teleostei</taxon>
        <taxon>Neoteleostei</taxon>
        <taxon>Acanthomorphata</taxon>
        <taxon>Ovalentaria</taxon>
        <taxon>Atherinomorphae</taxon>
        <taxon>Cyprinodontiformes</taxon>
        <taxon>Cyprinodontidae</taxon>
        <taxon>Cyprinodon</taxon>
    </lineage>
</organism>
<dbReference type="AlphaFoldDB" id="A0A3Q2E0J8"/>
<dbReference type="GeneTree" id="ENSGT00940000179509"/>
<dbReference type="PANTHER" id="PTHR31493:SF1">
    <property type="entry name" value="PROTEIN C19ORF12"/>
    <property type="match status" value="1"/>
</dbReference>
<dbReference type="Ensembl" id="ENSCVAT00000003301.1">
    <property type="protein sequence ID" value="ENSCVAP00000024784.1"/>
    <property type="gene ID" value="ENSCVAG00000009115.1"/>
</dbReference>
<reference evidence="2" key="2">
    <citation type="submission" date="2025-09" db="UniProtKB">
        <authorList>
            <consortium name="Ensembl"/>
        </authorList>
    </citation>
    <scope>IDENTIFICATION</scope>
</reference>
<protein>
    <submittedName>
        <fullName evidence="2">Uncharacterized protein</fullName>
    </submittedName>
</protein>